<dbReference type="GO" id="GO:0010142">
    <property type="term" value="P:farnesyl diphosphate biosynthetic process, mevalonate pathway"/>
    <property type="evidence" value="ECO:0007669"/>
    <property type="project" value="TreeGrafter"/>
</dbReference>
<dbReference type="PANTHER" id="PTHR43323:SF2">
    <property type="entry name" value="HYDROXYMETHYLGLUTARYL-COA SYNTHASE"/>
    <property type="match status" value="1"/>
</dbReference>
<organism evidence="3 4">
    <name type="scientific">Cylicostephanus goldi</name>
    <name type="common">Nematode worm</name>
    <dbReference type="NCBI Taxonomy" id="71465"/>
    <lineage>
        <taxon>Eukaryota</taxon>
        <taxon>Metazoa</taxon>
        <taxon>Ecdysozoa</taxon>
        <taxon>Nematoda</taxon>
        <taxon>Chromadorea</taxon>
        <taxon>Rhabditida</taxon>
        <taxon>Rhabditina</taxon>
        <taxon>Rhabditomorpha</taxon>
        <taxon>Strongyloidea</taxon>
        <taxon>Strongylidae</taxon>
        <taxon>Cylicostephanus</taxon>
    </lineage>
</organism>
<keyword evidence="1" id="KW-0808">Transferase</keyword>
<sequence length="160" mass="17815">MSAGDFDVRDVGISAIEIYFPRNVVIQKDLEQFDKCSSGKYTIGLGQEQMGFCGDNEDIVSLSLTVTDALLRNYNIDPSSIGFLAVGTETLIDKSKSVKTELMRLFGDNLDIEVCGRLISPFSRHEIVFYSHFTPDVITSASFFGTDANILRHTSIHFFI</sequence>
<dbReference type="AlphaFoldDB" id="A0A3P6RGQ8"/>
<evidence type="ECO:0000313" key="4">
    <source>
        <dbReference type="Proteomes" id="UP000271889"/>
    </source>
</evidence>
<dbReference type="EMBL" id="UYRV01006682">
    <property type="protein sequence ID" value="VDK53900.1"/>
    <property type="molecule type" value="Genomic_DNA"/>
</dbReference>
<accession>A0A3P6RGQ8</accession>
<reference evidence="3 4" key="1">
    <citation type="submission" date="2018-11" db="EMBL/GenBank/DDBJ databases">
        <authorList>
            <consortium name="Pathogen Informatics"/>
        </authorList>
    </citation>
    <scope>NUCLEOTIDE SEQUENCE [LARGE SCALE GENOMIC DNA]</scope>
</reference>
<dbReference type="Pfam" id="PF01154">
    <property type="entry name" value="HMG_CoA_synt_N"/>
    <property type="match status" value="1"/>
</dbReference>
<dbReference type="GO" id="GO:0006084">
    <property type="term" value="P:acetyl-CoA metabolic process"/>
    <property type="evidence" value="ECO:0007669"/>
    <property type="project" value="TreeGrafter"/>
</dbReference>
<keyword evidence="4" id="KW-1185">Reference proteome</keyword>
<feature type="domain" description="Hydroxymethylglutaryl-coenzyme A synthase N-terminal" evidence="2">
    <location>
        <begin position="9"/>
        <end position="130"/>
    </location>
</feature>
<gene>
    <name evidence="3" type="ORF">CGOC_LOCUS2827</name>
</gene>
<evidence type="ECO:0000313" key="3">
    <source>
        <dbReference type="EMBL" id="VDK53900.1"/>
    </source>
</evidence>
<dbReference type="Proteomes" id="UP000271889">
    <property type="component" value="Unassembled WGS sequence"/>
</dbReference>
<dbReference type="GO" id="GO:0004421">
    <property type="term" value="F:hydroxymethylglutaryl-CoA synthase activity"/>
    <property type="evidence" value="ECO:0007669"/>
    <property type="project" value="TreeGrafter"/>
</dbReference>
<name>A0A3P6RGQ8_CYLGO</name>
<evidence type="ECO:0000259" key="2">
    <source>
        <dbReference type="Pfam" id="PF01154"/>
    </source>
</evidence>
<dbReference type="InterPro" id="IPR013528">
    <property type="entry name" value="HMG_CoA_synth_N"/>
</dbReference>
<dbReference type="InterPro" id="IPR016039">
    <property type="entry name" value="Thiolase-like"/>
</dbReference>
<protein>
    <recommendedName>
        <fullName evidence="2">Hydroxymethylglutaryl-coenzyme A synthase N-terminal domain-containing protein</fullName>
    </recommendedName>
</protein>
<evidence type="ECO:0000256" key="1">
    <source>
        <dbReference type="ARBA" id="ARBA00022679"/>
    </source>
</evidence>
<dbReference type="PANTHER" id="PTHR43323">
    <property type="entry name" value="3-HYDROXY-3-METHYLGLUTARYL COENZYME A SYNTHASE"/>
    <property type="match status" value="1"/>
</dbReference>
<dbReference type="OrthoDB" id="1269963at2759"/>
<proteinExistence type="predicted"/>
<dbReference type="CDD" id="cd00827">
    <property type="entry name" value="init_cond_enzymes"/>
    <property type="match status" value="1"/>
</dbReference>
<dbReference type="SUPFAM" id="SSF53901">
    <property type="entry name" value="Thiolase-like"/>
    <property type="match status" value="1"/>
</dbReference>
<dbReference type="Gene3D" id="3.40.47.10">
    <property type="match status" value="1"/>
</dbReference>